<accession>A0ABM8FPW5</accession>
<sequence length="67" mass="7720">MTSTEKRPDKWELAREEAKERLLACQKEHGIESCMKCEKVIGCEIRSDYVKKVYESMSKGQGGGFEF</sequence>
<gene>
    <name evidence="1" type="ORF">HCR_22460</name>
</gene>
<evidence type="ECO:0000313" key="2">
    <source>
        <dbReference type="Proteomes" id="UP001321445"/>
    </source>
</evidence>
<name>A0ABM8FPW5_9BACT</name>
<protein>
    <submittedName>
        <fullName evidence="1">Uncharacterized protein</fullName>
    </submittedName>
</protein>
<dbReference type="EMBL" id="AP027370">
    <property type="protein sequence ID" value="BDY13934.1"/>
    <property type="molecule type" value="Genomic_DNA"/>
</dbReference>
<proteinExistence type="predicted"/>
<organism evidence="1 2">
    <name type="scientific">Hydrogenimonas cancrithermarum</name>
    <dbReference type="NCBI Taxonomy" id="2993563"/>
    <lineage>
        <taxon>Bacteria</taxon>
        <taxon>Pseudomonadati</taxon>
        <taxon>Campylobacterota</taxon>
        <taxon>Epsilonproteobacteria</taxon>
        <taxon>Campylobacterales</taxon>
        <taxon>Hydrogenimonadaceae</taxon>
        <taxon>Hydrogenimonas</taxon>
    </lineage>
</organism>
<evidence type="ECO:0000313" key="1">
    <source>
        <dbReference type="EMBL" id="BDY13934.1"/>
    </source>
</evidence>
<keyword evidence="2" id="KW-1185">Reference proteome</keyword>
<dbReference type="Proteomes" id="UP001321445">
    <property type="component" value="Chromosome"/>
</dbReference>
<dbReference type="RefSeq" id="WP_286336872.1">
    <property type="nucleotide sequence ID" value="NZ_AP027370.1"/>
</dbReference>
<reference evidence="1 2" key="1">
    <citation type="submission" date="2023-03" db="EMBL/GenBank/DDBJ databases">
        <title>Description of Hydrogenimonas sp. ISO32.</title>
        <authorList>
            <person name="Mino S."/>
            <person name="Fukazawa S."/>
            <person name="Sawabe T."/>
        </authorList>
    </citation>
    <scope>NUCLEOTIDE SEQUENCE [LARGE SCALE GENOMIC DNA]</scope>
    <source>
        <strain evidence="1 2">ISO32</strain>
    </source>
</reference>